<accession>A0A2N3VK63</accession>
<evidence type="ECO:0000313" key="4">
    <source>
        <dbReference type="Proteomes" id="UP000233766"/>
    </source>
</evidence>
<feature type="region of interest" description="Disordered" evidence="1">
    <location>
        <begin position="1"/>
        <end position="27"/>
    </location>
</feature>
<comment type="caution">
    <text evidence="3">The sequence shown here is derived from an EMBL/GenBank/DDBJ whole genome shotgun (WGS) entry which is preliminary data.</text>
</comment>
<dbReference type="EMBL" id="PJMW01000002">
    <property type="protein sequence ID" value="PKV82004.1"/>
    <property type="molecule type" value="Genomic_DNA"/>
</dbReference>
<dbReference type="Proteomes" id="UP000233766">
    <property type="component" value="Unassembled WGS sequence"/>
</dbReference>
<name>A0A2N3VK63_9NOCA</name>
<evidence type="ECO:0000256" key="2">
    <source>
        <dbReference type="SAM" id="Phobius"/>
    </source>
</evidence>
<reference evidence="3 4" key="1">
    <citation type="submission" date="2017-12" db="EMBL/GenBank/DDBJ databases">
        <title>Sequencing the genomes of 1000 Actinobacteria strains.</title>
        <authorList>
            <person name="Klenk H.-P."/>
        </authorList>
    </citation>
    <scope>NUCLEOTIDE SEQUENCE [LARGE SCALE GENOMIC DNA]</scope>
    <source>
        <strain evidence="3 4">DSM 44489</strain>
    </source>
</reference>
<keyword evidence="2" id="KW-1133">Transmembrane helix</keyword>
<keyword evidence="2" id="KW-0472">Membrane</keyword>
<sequence>MNTTADKPAATEDITSEATATPPKTETAAARQISVRVSTVASVVGVAGLVAATVTFGVLYFSERGELSERDARAATSKQAEQAALDYAVGASTIDYRDHKAWLTKLKANTTPQLAAKFDATATQLEQIILPLQWTSKATPIQAAVVSEAGGIYKVNAFLDVDSTSAQTPQGGRTTVTYTVSLDKNDGWKITEVGGGLDALPAK</sequence>
<organism evidence="3 4">
    <name type="scientific">Nocardia fluminea</name>
    <dbReference type="NCBI Taxonomy" id="134984"/>
    <lineage>
        <taxon>Bacteria</taxon>
        <taxon>Bacillati</taxon>
        <taxon>Actinomycetota</taxon>
        <taxon>Actinomycetes</taxon>
        <taxon>Mycobacteriales</taxon>
        <taxon>Nocardiaceae</taxon>
        <taxon>Nocardia</taxon>
    </lineage>
</organism>
<keyword evidence="4" id="KW-1185">Reference proteome</keyword>
<protein>
    <submittedName>
        <fullName evidence="3">Mce-associated membrane protein</fullName>
    </submittedName>
</protein>
<dbReference type="RefSeq" id="WP_245914895.1">
    <property type="nucleotide sequence ID" value="NZ_PJMW01000002.1"/>
</dbReference>
<gene>
    <name evidence="3" type="ORF">ATK86_6487</name>
</gene>
<keyword evidence="2" id="KW-0812">Transmembrane</keyword>
<evidence type="ECO:0000313" key="3">
    <source>
        <dbReference type="EMBL" id="PKV82004.1"/>
    </source>
</evidence>
<feature type="transmembrane region" description="Helical" evidence="2">
    <location>
        <begin position="40"/>
        <end position="61"/>
    </location>
</feature>
<evidence type="ECO:0000256" key="1">
    <source>
        <dbReference type="SAM" id="MobiDB-lite"/>
    </source>
</evidence>
<dbReference type="AlphaFoldDB" id="A0A2N3VK63"/>
<feature type="compositionally biased region" description="Low complexity" evidence="1">
    <location>
        <begin position="16"/>
        <end position="27"/>
    </location>
</feature>
<proteinExistence type="predicted"/>